<evidence type="ECO:0000313" key="4">
    <source>
        <dbReference type="Proteomes" id="UP000317550"/>
    </source>
</evidence>
<organism evidence="3 4">
    <name type="scientific">Chitinimonas arctica</name>
    <dbReference type="NCBI Taxonomy" id="2594795"/>
    <lineage>
        <taxon>Bacteria</taxon>
        <taxon>Pseudomonadati</taxon>
        <taxon>Pseudomonadota</taxon>
        <taxon>Betaproteobacteria</taxon>
        <taxon>Neisseriales</taxon>
        <taxon>Chitinibacteraceae</taxon>
        <taxon>Chitinimonas</taxon>
    </lineage>
</organism>
<evidence type="ECO:0000313" key="1">
    <source>
        <dbReference type="EMBL" id="QDQ24853.1"/>
    </source>
</evidence>
<dbReference type="RefSeq" id="WP_143855778.1">
    <property type="nucleotide sequence ID" value="NZ_CP041730.1"/>
</dbReference>
<name>A0A516SLW6_9NEIS</name>
<reference evidence="4" key="1">
    <citation type="submission" date="2019-07" db="EMBL/GenBank/DDBJ databases">
        <title>Chitinimonas sp. nov., isolated from Ny-Alesund, arctica soil.</title>
        <authorList>
            <person name="Xu Q."/>
            <person name="Peng F."/>
        </authorList>
    </citation>
    <scope>NUCLEOTIDE SEQUENCE [LARGE SCALE GENOMIC DNA]</scope>
    <source>
        <strain evidence="4">R3-44</strain>
    </source>
</reference>
<dbReference type="KEGG" id="cari:FNU76_00015"/>
<accession>A0A516SLW6</accession>
<protein>
    <submittedName>
        <fullName evidence="3">Uncharacterized protein</fullName>
    </submittedName>
</protein>
<proteinExistence type="predicted"/>
<evidence type="ECO:0000313" key="3">
    <source>
        <dbReference type="EMBL" id="QDQ29157.1"/>
    </source>
</evidence>
<dbReference type="KEGG" id="cari:FNU76_15730"/>
<dbReference type="KEGG" id="cari:FNU76_23945"/>
<evidence type="ECO:0000313" key="2">
    <source>
        <dbReference type="EMBL" id="QDQ27682.1"/>
    </source>
</evidence>
<reference evidence="3" key="2">
    <citation type="journal article" date="2020" name="Int. J. Syst. Evol. Microbiol.">
        <title>Chitinimonas arctica sp. nov., isolated from Arctic tundra soil.</title>
        <authorList>
            <person name="Xu Q."/>
            <person name="Jiang F."/>
            <person name="Da X."/>
            <person name="Zhang Y."/>
            <person name="Geng Y."/>
            <person name="Qin K."/>
            <person name="Liu J."/>
            <person name="Peng F."/>
        </authorList>
    </citation>
    <scope>NUCLEOTIDE SEQUENCE</scope>
    <source>
        <strain evidence="3">R3-44</strain>
    </source>
</reference>
<dbReference type="EMBL" id="CP041730">
    <property type="protein sequence ID" value="QDQ27682.1"/>
    <property type="molecule type" value="Genomic_DNA"/>
</dbReference>
<dbReference type="Proteomes" id="UP000317550">
    <property type="component" value="Chromosome"/>
</dbReference>
<dbReference type="EMBL" id="CP041730">
    <property type="protein sequence ID" value="QDQ29157.1"/>
    <property type="molecule type" value="Genomic_DNA"/>
</dbReference>
<gene>
    <name evidence="1" type="ORF">FNU76_00015</name>
    <name evidence="2" type="ORF">FNU76_15730</name>
    <name evidence="3" type="ORF">FNU76_23945</name>
</gene>
<dbReference type="EMBL" id="CP041730">
    <property type="protein sequence ID" value="QDQ24853.1"/>
    <property type="molecule type" value="Genomic_DNA"/>
</dbReference>
<dbReference type="AlphaFoldDB" id="A0A516SLW6"/>
<keyword evidence="4" id="KW-1185">Reference proteome</keyword>
<sequence length="123" mass="14034">MKGSHRDARGRSEIALPGHQPEVFLFKALSYRHIHSSFFFTQRTNVRIIVFCYVNWKIAMLSKPTRTRNRRSPTGCTAKTIALRLDVAERERFEIMASASNKSLSNFARDCVLLAFTVLAAND</sequence>